<dbReference type="AlphaFoldDB" id="A0A9W7XTI3"/>
<dbReference type="EMBL" id="JANBOJ010000252">
    <property type="protein sequence ID" value="KAJ1720496.1"/>
    <property type="molecule type" value="Genomic_DNA"/>
</dbReference>
<feature type="region of interest" description="Disordered" evidence="2">
    <location>
        <begin position="1"/>
        <end position="23"/>
    </location>
</feature>
<evidence type="ECO:0000256" key="2">
    <source>
        <dbReference type="SAM" id="MobiDB-lite"/>
    </source>
</evidence>
<evidence type="ECO:0000313" key="4">
    <source>
        <dbReference type="Proteomes" id="UP001149813"/>
    </source>
</evidence>
<reference evidence="3" key="1">
    <citation type="submission" date="2022-07" db="EMBL/GenBank/DDBJ databases">
        <title>Phylogenomic reconstructions and comparative analyses of Kickxellomycotina fungi.</title>
        <authorList>
            <person name="Reynolds N.K."/>
            <person name="Stajich J.E."/>
            <person name="Barry K."/>
            <person name="Grigoriev I.V."/>
            <person name="Crous P."/>
            <person name="Smith M.E."/>
        </authorList>
    </citation>
    <scope>NUCLEOTIDE SEQUENCE</scope>
    <source>
        <strain evidence="3">NBRC 32514</strain>
    </source>
</reference>
<organism evidence="3 4">
    <name type="scientific">Coemansia erecta</name>
    <dbReference type="NCBI Taxonomy" id="147472"/>
    <lineage>
        <taxon>Eukaryota</taxon>
        <taxon>Fungi</taxon>
        <taxon>Fungi incertae sedis</taxon>
        <taxon>Zoopagomycota</taxon>
        <taxon>Kickxellomycotina</taxon>
        <taxon>Kickxellomycetes</taxon>
        <taxon>Kickxellales</taxon>
        <taxon>Kickxellaceae</taxon>
        <taxon>Coemansia</taxon>
    </lineage>
</organism>
<accession>A0A9W7XTI3</accession>
<evidence type="ECO:0000313" key="3">
    <source>
        <dbReference type="EMBL" id="KAJ1720496.1"/>
    </source>
</evidence>
<dbReference type="Proteomes" id="UP001149813">
    <property type="component" value="Unassembled WGS sequence"/>
</dbReference>
<sequence length="158" mass="16382">MSQQDQGDQSEAGASGLSYSDRPATAVMIARAKNKRAETEVAGDVGRGSSAVAKDNTALKESIERLERQYSDRAQQADGRLEAMERGFEDMKSMIAALLRASGGSGGLGASEQMPTPRAGGTSFGYRPAPLYDTPESVRPGPTPYAGADGGEPAATPA</sequence>
<keyword evidence="4" id="KW-1185">Reference proteome</keyword>
<protein>
    <submittedName>
        <fullName evidence="3">Uncharacterized protein</fullName>
    </submittedName>
</protein>
<feature type="coiled-coil region" evidence="1">
    <location>
        <begin position="49"/>
        <end position="76"/>
    </location>
</feature>
<comment type="caution">
    <text evidence="3">The sequence shown here is derived from an EMBL/GenBank/DDBJ whole genome shotgun (WGS) entry which is preliminary data.</text>
</comment>
<name>A0A9W7XTI3_9FUNG</name>
<feature type="region of interest" description="Disordered" evidence="2">
    <location>
        <begin position="103"/>
        <end position="158"/>
    </location>
</feature>
<evidence type="ECO:0000256" key="1">
    <source>
        <dbReference type="SAM" id="Coils"/>
    </source>
</evidence>
<proteinExistence type="predicted"/>
<gene>
    <name evidence="3" type="ORF">LPJ53_004878</name>
</gene>
<feature type="non-terminal residue" evidence="3">
    <location>
        <position position="158"/>
    </location>
</feature>
<keyword evidence="1" id="KW-0175">Coiled coil</keyword>